<evidence type="ECO:0000256" key="4">
    <source>
        <dbReference type="ARBA" id="ARBA00022905"/>
    </source>
</evidence>
<dbReference type="AlphaFoldDB" id="A0AA46Q607"/>
<evidence type="ECO:0000256" key="3">
    <source>
        <dbReference type="ARBA" id="ARBA00015086"/>
    </source>
</evidence>
<dbReference type="GO" id="GO:0018189">
    <property type="term" value="P:pyrroloquinoline quinone biosynthetic process"/>
    <property type="evidence" value="ECO:0007669"/>
    <property type="project" value="UniProtKB-KW"/>
</dbReference>
<dbReference type="EMBL" id="CP099534">
    <property type="protein sequence ID" value="UYK87773.1"/>
    <property type="molecule type" value="Genomic_DNA"/>
</dbReference>
<dbReference type="Pfam" id="PF08042">
    <property type="entry name" value="PqqA"/>
    <property type="match status" value="1"/>
</dbReference>
<reference evidence="7" key="1">
    <citation type="submission" date="2022-06" db="EMBL/GenBank/DDBJ databases">
        <title>Dynamics of rice microbiomes reveals core vertical transmitted seed endophytes.</title>
        <authorList>
            <person name="Liao K."/>
            <person name="Zhang X."/>
        </authorList>
    </citation>
    <scope>NUCLEOTIDE SEQUENCE</scope>
    <source>
        <strain evidence="7">JR3-14</strain>
    </source>
</reference>
<evidence type="ECO:0000256" key="5">
    <source>
        <dbReference type="ARBA" id="ARBA00024749"/>
    </source>
</evidence>
<keyword evidence="4" id="KW-0884">PQQ biosynthesis</keyword>
<proteinExistence type="inferred from homology"/>
<protein>
    <recommendedName>
        <fullName evidence="3">Coenzyme PQQ synthesis protein A</fullName>
    </recommendedName>
    <alternativeName>
        <fullName evidence="6">Pyrroloquinoline quinone biosynthesis protein A</fullName>
    </alternativeName>
</protein>
<evidence type="ECO:0000256" key="6">
    <source>
        <dbReference type="ARBA" id="ARBA00030967"/>
    </source>
</evidence>
<gene>
    <name evidence="7" type="primary">pqqA</name>
    <name evidence="7" type="ORF">NG824_14950</name>
</gene>
<comment type="similarity">
    <text evidence="2">Belongs to the PqqA family.</text>
</comment>
<evidence type="ECO:0000313" key="7">
    <source>
        <dbReference type="EMBL" id="UYK87773.1"/>
    </source>
</evidence>
<dbReference type="RefSeq" id="WP_267092635.1">
    <property type="nucleotide sequence ID" value="NZ_CP099532.1"/>
</dbReference>
<evidence type="ECO:0000313" key="8">
    <source>
        <dbReference type="Proteomes" id="UP001164392"/>
    </source>
</evidence>
<comment type="function">
    <text evidence="5">Required for coenzyme pyrroloquinoline quinone (PQQ) biosynthesis. PQQ is probably formed by cross-linking a specific glutamate to a specific tyrosine residue and excising these residues from the peptide.</text>
</comment>
<dbReference type="Proteomes" id="UP001164392">
    <property type="component" value="Chromosome"/>
</dbReference>
<evidence type="ECO:0000256" key="2">
    <source>
        <dbReference type="ARBA" id="ARBA00009325"/>
    </source>
</evidence>
<comment type="pathway">
    <text evidence="1">Cofactor biosynthesis; pyrroloquinoline quinone biosynthesis.</text>
</comment>
<name>A0AA46Q607_9XANT</name>
<evidence type="ECO:0000256" key="1">
    <source>
        <dbReference type="ARBA" id="ARBA00004886"/>
    </source>
</evidence>
<dbReference type="NCBIfam" id="TIGR02107">
    <property type="entry name" value="PQQ_syn_pqqA"/>
    <property type="match status" value="1"/>
</dbReference>
<organism evidence="7 8">
    <name type="scientific">Xanthomonas sacchari</name>
    <dbReference type="NCBI Taxonomy" id="56458"/>
    <lineage>
        <taxon>Bacteria</taxon>
        <taxon>Pseudomonadati</taxon>
        <taxon>Pseudomonadota</taxon>
        <taxon>Gammaproteobacteria</taxon>
        <taxon>Lysobacterales</taxon>
        <taxon>Lysobacteraceae</taxon>
        <taxon>Xanthomonas</taxon>
    </lineage>
</organism>
<dbReference type="InterPro" id="IPR011725">
    <property type="entry name" value="PQQ_synth_PqqA"/>
</dbReference>
<accession>A0AA46Q607</accession>
<sequence>MLERDGDPLLSACAAAVVPRPIRRGTHMKKWNKPVIREICVGAEINCYASGEL</sequence>